<feature type="domain" description="Peptide chain release factor" evidence="5">
    <location>
        <begin position="20"/>
        <end position="123"/>
    </location>
</feature>
<keyword evidence="2" id="KW-0488">Methylation</keyword>
<feature type="region of interest" description="Disordered" evidence="4">
    <location>
        <begin position="219"/>
        <end position="247"/>
    </location>
</feature>
<accession>A0A1G1W8B4</accession>
<protein>
    <submittedName>
        <fullName evidence="6">Peptide chain release factor 1</fullName>
    </submittedName>
</protein>
<comment type="caution">
    <text evidence="6">The sequence shown here is derived from an EMBL/GenBank/DDBJ whole genome shotgun (WGS) entry which is preliminary data.</text>
</comment>
<evidence type="ECO:0000256" key="1">
    <source>
        <dbReference type="ARBA" id="ARBA00010835"/>
    </source>
</evidence>
<organism evidence="6 7">
    <name type="scientific">Candidatus Woykebacteria bacterium RBG_13_40_7b</name>
    <dbReference type="NCBI Taxonomy" id="1802594"/>
    <lineage>
        <taxon>Bacteria</taxon>
        <taxon>Candidatus Woykeibacteriota</taxon>
    </lineage>
</organism>
<gene>
    <name evidence="6" type="ORF">A2Y57_04290</name>
</gene>
<dbReference type="SMART" id="SM00937">
    <property type="entry name" value="PCRF"/>
    <property type="match status" value="1"/>
</dbReference>
<dbReference type="GO" id="GO:0005737">
    <property type="term" value="C:cytoplasm"/>
    <property type="evidence" value="ECO:0007669"/>
    <property type="project" value="UniProtKB-ARBA"/>
</dbReference>
<dbReference type="AlphaFoldDB" id="A0A1G1W8B4"/>
<dbReference type="InterPro" id="IPR000352">
    <property type="entry name" value="Pep_chain_release_fac_I"/>
</dbReference>
<dbReference type="Pfam" id="PF03462">
    <property type="entry name" value="PCRF"/>
    <property type="match status" value="1"/>
</dbReference>
<sequence>MNYQNIQKEQLQKRIDDTKKLLTDPDLSEIAKEELEKLIKEQEALEQVDSNKPSSAIVEIRAAAGGEEAGLFASNLYRMYGRFAQSKGWKVKEISRNEGGLDNLKEVVFEIDGKEVLESLKFESGVHRVQRVPLTESGGRIHTSTATVAVLPKIKEGDFHINEKDLKIETFRSSGHGGQNVQKVETAVRITHLPTGVTATCQSERSQHQNRELAQDVLRSRLHQKQQQEKSQSIDNTRRSQIGTGDRSEKIRTYNFLQDRITDHRIKKSWHKIQDILDGNLDPIAKSFNENSQST</sequence>
<evidence type="ECO:0000259" key="5">
    <source>
        <dbReference type="SMART" id="SM00937"/>
    </source>
</evidence>
<evidence type="ECO:0000313" key="7">
    <source>
        <dbReference type="Proteomes" id="UP000177103"/>
    </source>
</evidence>
<dbReference type="InterPro" id="IPR005139">
    <property type="entry name" value="PCRF"/>
</dbReference>
<reference evidence="6 7" key="1">
    <citation type="journal article" date="2016" name="Nat. Commun.">
        <title>Thousands of microbial genomes shed light on interconnected biogeochemical processes in an aquifer system.</title>
        <authorList>
            <person name="Anantharaman K."/>
            <person name="Brown C.T."/>
            <person name="Hug L.A."/>
            <person name="Sharon I."/>
            <person name="Castelle C.J."/>
            <person name="Probst A.J."/>
            <person name="Thomas B.C."/>
            <person name="Singh A."/>
            <person name="Wilkins M.J."/>
            <person name="Karaoz U."/>
            <person name="Brodie E.L."/>
            <person name="Williams K.H."/>
            <person name="Hubbard S.S."/>
            <person name="Banfield J.F."/>
        </authorList>
    </citation>
    <scope>NUCLEOTIDE SEQUENCE [LARGE SCALE GENOMIC DNA]</scope>
</reference>
<keyword evidence="3" id="KW-0648">Protein biosynthesis</keyword>
<name>A0A1G1W8B4_9BACT</name>
<dbReference type="SUPFAM" id="SSF75620">
    <property type="entry name" value="Release factor"/>
    <property type="match status" value="1"/>
</dbReference>
<dbReference type="InterPro" id="IPR045853">
    <property type="entry name" value="Pep_chain_release_fac_I_sf"/>
</dbReference>
<dbReference type="FunFam" id="3.30.160.20:FF:000004">
    <property type="entry name" value="Peptide chain release factor 1"/>
    <property type="match status" value="1"/>
</dbReference>
<dbReference type="GO" id="GO:0003747">
    <property type="term" value="F:translation release factor activity"/>
    <property type="evidence" value="ECO:0007669"/>
    <property type="project" value="InterPro"/>
</dbReference>
<comment type="similarity">
    <text evidence="1">Belongs to the prokaryotic/mitochondrial release factor family.</text>
</comment>
<dbReference type="Proteomes" id="UP000177103">
    <property type="component" value="Unassembled WGS sequence"/>
</dbReference>
<dbReference type="InterPro" id="IPR050057">
    <property type="entry name" value="Prokaryotic/Mito_RF"/>
</dbReference>
<feature type="compositionally biased region" description="Polar residues" evidence="4">
    <location>
        <begin position="229"/>
        <end position="243"/>
    </location>
</feature>
<evidence type="ECO:0000256" key="2">
    <source>
        <dbReference type="ARBA" id="ARBA00022481"/>
    </source>
</evidence>
<proteinExistence type="inferred from homology"/>
<dbReference type="Gene3D" id="3.30.70.1660">
    <property type="match status" value="2"/>
</dbReference>
<evidence type="ECO:0000256" key="4">
    <source>
        <dbReference type="SAM" id="MobiDB-lite"/>
    </source>
</evidence>
<dbReference type="PANTHER" id="PTHR43804">
    <property type="entry name" value="LD18447P"/>
    <property type="match status" value="1"/>
</dbReference>
<dbReference type="Gene3D" id="3.30.160.20">
    <property type="match status" value="1"/>
</dbReference>
<evidence type="ECO:0000256" key="3">
    <source>
        <dbReference type="ARBA" id="ARBA00022917"/>
    </source>
</evidence>
<dbReference type="PANTHER" id="PTHR43804:SF7">
    <property type="entry name" value="LD18447P"/>
    <property type="match status" value="1"/>
</dbReference>
<dbReference type="Pfam" id="PF00472">
    <property type="entry name" value="RF-1"/>
    <property type="match status" value="1"/>
</dbReference>
<evidence type="ECO:0000313" key="6">
    <source>
        <dbReference type="EMBL" id="OGY23923.1"/>
    </source>
</evidence>
<dbReference type="EMBL" id="MHCQ01000035">
    <property type="protein sequence ID" value="OGY23923.1"/>
    <property type="molecule type" value="Genomic_DNA"/>
</dbReference>